<evidence type="ECO:0000256" key="4">
    <source>
        <dbReference type="PROSITE-ProRule" id="PRU00175"/>
    </source>
</evidence>
<dbReference type="InterPro" id="IPR013083">
    <property type="entry name" value="Znf_RING/FYVE/PHD"/>
</dbReference>
<dbReference type="SUPFAM" id="SSF57924">
    <property type="entry name" value="Inhibitor of apoptosis (IAP) repeat"/>
    <property type="match status" value="3"/>
</dbReference>
<evidence type="ECO:0000313" key="8">
    <source>
        <dbReference type="Proteomes" id="UP000663828"/>
    </source>
</evidence>
<dbReference type="InterPro" id="IPR050784">
    <property type="entry name" value="IAP"/>
</dbReference>
<comment type="similarity">
    <text evidence="1">Belongs to the IAP family.</text>
</comment>
<protein>
    <recommendedName>
        <fullName evidence="6">RING-type domain-containing protein</fullName>
    </recommendedName>
</protein>
<dbReference type="SMART" id="SM00238">
    <property type="entry name" value="BIR"/>
    <property type="match status" value="3"/>
</dbReference>
<feature type="region of interest" description="Disordered" evidence="5">
    <location>
        <begin position="471"/>
        <end position="496"/>
    </location>
</feature>
<organism evidence="7 8">
    <name type="scientific">Adineta ricciae</name>
    <name type="common">Rotifer</name>
    <dbReference type="NCBI Taxonomy" id="249248"/>
    <lineage>
        <taxon>Eukaryota</taxon>
        <taxon>Metazoa</taxon>
        <taxon>Spiralia</taxon>
        <taxon>Gnathifera</taxon>
        <taxon>Rotifera</taxon>
        <taxon>Eurotatoria</taxon>
        <taxon>Bdelloidea</taxon>
        <taxon>Adinetida</taxon>
        <taxon>Adinetidae</taxon>
        <taxon>Adineta</taxon>
    </lineage>
</organism>
<dbReference type="PROSITE" id="PS50143">
    <property type="entry name" value="BIR_REPEAT_2"/>
    <property type="match status" value="3"/>
</dbReference>
<dbReference type="Gene3D" id="3.30.40.10">
    <property type="entry name" value="Zinc/RING finger domain, C3HC4 (zinc finger)"/>
    <property type="match status" value="1"/>
</dbReference>
<dbReference type="InterPro" id="IPR001370">
    <property type="entry name" value="BIR_rpt"/>
</dbReference>
<keyword evidence="2 4" id="KW-0863">Zinc-finger</keyword>
<dbReference type="Gene3D" id="1.10.1170.10">
    <property type="entry name" value="Inhibitor Of Apoptosis Protein (2mihbC-IAP-1), Chain A"/>
    <property type="match status" value="3"/>
</dbReference>
<evidence type="ECO:0000256" key="1">
    <source>
        <dbReference type="ARBA" id="ARBA00006672"/>
    </source>
</evidence>
<dbReference type="GO" id="GO:0043066">
    <property type="term" value="P:negative regulation of apoptotic process"/>
    <property type="evidence" value="ECO:0007669"/>
    <property type="project" value="TreeGrafter"/>
</dbReference>
<dbReference type="InterPro" id="IPR001841">
    <property type="entry name" value="Znf_RING"/>
</dbReference>
<evidence type="ECO:0000256" key="5">
    <source>
        <dbReference type="SAM" id="MobiDB-lite"/>
    </source>
</evidence>
<dbReference type="Pfam" id="PF00653">
    <property type="entry name" value="BIR"/>
    <property type="match status" value="3"/>
</dbReference>
<name>A0A816E428_ADIRI</name>
<dbReference type="PANTHER" id="PTHR10044">
    <property type="entry name" value="INHIBITOR OF APOPTOSIS"/>
    <property type="match status" value="1"/>
</dbReference>
<feature type="domain" description="RING-type" evidence="6">
    <location>
        <begin position="510"/>
        <end position="545"/>
    </location>
</feature>
<gene>
    <name evidence="7" type="ORF">XAT740_LOCUS53608</name>
</gene>
<evidence type="ECO:0000256" key="2">
    <source>
        <dbReference type="ARBA" id="ARBA00022771"/>
    </source>
</evidence>
<dbReference type="GO" id="GO:0061630">
    <property type="term" value="F:ubiquitin protein ligase activity"/>
    <property type="evidence" value="ECO:0007669"/>
    <property type="project" value="TreeGrafter"/>
</dbReference>
<dbReference type="EMBL" id="CAJNOR010009259">
    <property type="protein sequence ID" value="CAF1642756.1"/>
    <property type="molecule type" value="Genomic_DNA"/>
</dbReference>
<sequence length="556" mass="61990">MATTLDISNCRQSGVHMQYDVHQYVAKVCDNIKKHGIYTINRMRSAGFEYTGMGDAAKCNACGLEVSTWTLERDPFQVHSECKPNCTFVESILAKNATKLNDAQSSSKRCKSSDTTEKSDQQIIPFELESLKKARQRTFSHYPSSAISLKDQLIRAGFFGCNVHDRVICIYCNLICQQWDKNIDNPAKVHSSLSSQCPYVLNVLNKEAASSTCILNGTLPDNDVNNQAVLNNVERLDSDPVVYTSPRHPEYMSLVDRKASFQTWIAESMPSVDDLVKSGFFYTGQQNIVRCFHCDGSLEKWGANDNPLIEHVRWFPCCSYAKQLAGDQLYNRIRQAQNDLTAQTHMQISPTAGRTQLEIPNEALLSRLVAARLDLPITQRLISQNFKLSIIKRCWEDQLRLKRNDFVSDCDLYIACLVLQKQIEHISGNKDKIIIPSIKMKEAQEKKQPGVSSAAQTTPLVSVQYPSNIGNSSRGQAAPPNPPTVTNSNELSTSGAATGETKRAVINNPCLVCAEAEKCLACVPCGHLAICINCSQTLRVCPTCRRSIEAFVRIYI</sequence>
<feature type="compositionally biased region" description="Polar residues" evidence="5">
    <location>
        <begin position="484"/>
        <end position="496"/>
    </location>
</feature>
<proteinExistence type="inferred from homology"/>
<dbReference type="GO" id="GO:0005634">
    <property type="term" value="C:nucleus"/>
    <property type="evidence" value="ECO:0007669"/>
    <property type="project" value="TreeGrafter"/>
</dbReference>
<keyword evidence="2 4" id="KW-0479">Metal-binding</keyword>
<dbReference type="PROSITE" id="PS50089">
    <property type="entry name" value="ZF_RING_2"/>
    <property type="match status" value="1"/>
</dbReference>
<dbReference type="Pfam" id="PF13920">
    <property type="entry name" value="zf-C3HC4_3"/>
    <property type="match status" value="1"/>
</dbReference>
<evidence type="ECO:0000256" key="3">
    <source>
        <dbReference type="ARBA" id="ARBA00022833"/>
    </source>
</evidence>
<dbReference type="CDD" id="cd00022">
    <property type="entry name" value="BIR"/>
    <property type="match status" value="2"/>
</dbReference>
<evidence type="ECO:0000313" key="7">
    <source>
        <dbReference type="EMBL" id="CAF1642756.1"/>
    </source>
</evidence>
<dbReference type="GO" id="GO:0043027">
    <property type="term" value="F:cysteine-type endopeptidase inhibitor activity involved in apoptotic process"/>
    <property type="evidence" value="ECO:0007669"/>
    <property type="project" value="TreeGrafter"/>
</dbReference>
<evidence type="ECO:0000259" key="6">
    <source>
        <dbReference type="PROSITE" id="PS50089"/>
    </source>
</evidence>
<dbReference type="PANTHER" id="PTHR10044:SF139">
    <property type="entry name" value="DEATH-ASSOCIATED INHIBITOR OF APOPTOSIS 2"/>
    <property type="match status" value="1"/>
</dbReference>
<keyword evidence="3" id="KW-0862">Zinc</keyword>
<dbReference type="GO" id="GO:0031398">
    <property type="term" value="P:positive regulation of protein ubiquitination"/>
    <property type="evidence" value="ECO:0007669"/>
    <property type="project" value="TreeGrafter"/>
</dbReference>
<dbReference type="GO" id="GO:0051726">
    <property type="term" value="P:regulation of cell cycle"/>
    <property type="evidence" value="ECO:0007669"/>
    <property type="project" value="TreeGrafter"/>
</dbReference>
<dbReference type="GO" id="GO:0005737">
    <property type="term" value="C:cytoplasm"/>
    <property type="evidence" value="ECO:0007669"/>
    <property type="project" value="TreeGrafter"/>
</dbReference>
<reference evidence="7" key="1">
    <citation type="submission" date="2021-02" db="EMBL/GenBank/DDBJ databases">
        <authorList>
            <person name="Nowell W R."/>
        </authorList>
    </citation>
    <scope>NUCLEOTIDE SEQUENCE</scope>
</reference>
<accession>A0A816E428</accession>
<dbReference type="AlphaFoldDB" id="A0A816E428"/>
<keyword evidence="8" id="KW-1185">Reference proteome</keyword>
<dbReference type="Proteomes" id="UP000663828">
    <property type="component" value="Unassembled WGS sequence"/>
</dbReference>
<dbReference type="GO" id="GO:0008270">
    <property type="term" value="F:zinc ion binding"/>
    <property type="evidence" value="ECO:0007669"/>
    <property type="project" value="UniProtKB-KW"/>
</dbReference>
<comment type="caution">
    <text evidence="7">The sequence shown here is derived from an EMBL/GenBank/DDBJ whole genome shotgun (WGS) entry which is preliminary data.</text>
</comment>